<evidence type="ECO:0000313" key="2">
    <source>
        <dbReference type="Proteomes" id="UP000636479"/>
    </source>
</evidence>
<comment type="caution">
    <text evidence="1">The sequence shown here is derived from an EMBL/GenBank/DDBJ whole genome shotgun (WGS) entry which is preliminary data.</text>
</comment>
<gene>
    <name evidence="1" type="ORF">MIND_00202100</name>
</gene>
<dbReference type="RefSeq" id="XP_037224015.1">
    <property type="nucleotide sequence ID" value="XM_037358920.1"/>
</dbReference>
<name>A0A8H6T8I2_9AGAR</name>
<dbReference type="AlphaFoldDB" id="A0A8H6T8I2"/>
<protein>
    <submittedName>
        <fullName evidence="1">F-box domain-containing protein</fullName>
    </submittedName>
</protein>
<dbReference type="GeneID" id="59341436"/>
<reference evidence="1" key="1">
    <citation type="submission" date="2020-05" db="EMBL/GenBank/DDBJ databases">
        <title>Mycena genomes resolve the evolution of fungal bioluminescence.</title>
        <authorList>
            <person name="Tsai I.J."/>
        </authorList>
    </citation>
    <scope>NUCLEOTIDE SEQUENCE</scope>
    <source>
        <strain evidence="1">171206Taipei</strain>
    </source>
</reference>
<organism evidence="1 2">
    <name type="scientific">Mycena indigotica</name>
    <dbReference type="NCBI Taxonomy" id="2126181"/>
    <lineage>
        <taxon>Eukaryota</taxon>
        <taxon>Fungi</taxon>
        <taxon>Dikarya</taxon>
        <taxon>Basidiomycota</taxon>
        <taxon>Agaricomycotina</taxon>
        <taxon>Agaricomycetes</taxon>
        <taxon>Agaricomycetidae</taxon>
        <taxon>Agaricales</taxon>
        <taxon>Marasmiineae</taxon>
        <taxon>Mycenaceae</taxon>
        <taxon>Mycena</taxon>
    </lineage>
</organism>
<sequence>MRNHHLPDELLSEILTPALKVSDAAFADVGTHSPFAIYAESSSAYLLVSKSWLRVATPLLYHVVVIRSKAQAAALGRTLTQNPDLGRFIKKLRVEGGYGQPIYNILSRTPNVADLYLNLDLYAYDSTVGFCKGLPLINPARLIVNDQNERAPSSKLVVKLFEVLAQAIRENWDNLVTFECNYDYHGNEWAPRAVIFFDALAAAKRLRKLLVESEYGIDSAYDHLEGCPLQIIEIRSAYSQPVVKRAAVNAILRYELQDGYAHNIANNVPGPADALVNNPTGARAKYPLEGVPQLVQELIWSRVSIFLFHNAPHKHKLPFLGVSRTFYKAALANCYADCTLTHSEALIVNELLNNHPEIVSKFHRLNFRKMDGEPPTWFDICVSLLSKIGPCLRKLSLTTTYSFIPDTVPLQSPTLLLDLVNLRVLECGFRIRFSRHETWRIFENALPKLEHLTLYGADESLVSALSYAKLPALLYVRLFESRFNGAPHCEPFLQAHGSKLLELEVALGIVADTEHVPLQSRLSRGLLDYCPHALHIRFFDAIQPPPPQVFDCVSSAVEKISLQWNHSLNADDILRLKSQTNPWATFFATTPRSLGSLPRLREIHLEGLDWPTNERGIAQNFWVGAAEGLLKRCVNAGRPEIKTTDGSDIAWRPRLKVGRAKS</sequence>
<keyword evidence="2" id="KW-1185">Reference proteome</keyword>
<evidence type="ECO:0000313" key="1">
    <source>
        <dbReference type="EMBL" id="KAF7311907.1"/>
    </source>
</evidence>
<accession>A0A8H6T8I2</accession>
<dbReference type="EMBL" id="JACAZF010000002">
    <property type="protein sequence ID" value="KAF7311907.1"/>
    <property type="molecule type" value="Genomic_DNA"/>
</dbReference>
<proteinExistence type="predicted"/>
<dbReference type="OrthoDB" id="2786563at2759"/>
<dbReference type="Proteomes" id="UP000636479">
    <property type="component" value="Unassembled WGS sequence"/>
</dbReference>